<accession>A0A354YZ95</accession>
<dbReference type="STRING" id="378794.GCA_001570625_01126"/>
<dbReference type="PANTHER" id="PTHR33219">
    <property type="entry name" value="YLMG HOMOLOG PROTEIN 2, CHLOROPLASTIC"/>
    <property type="match status" value="1"/>
</dbReference>
<evidence type="ECO:0000256" key="1">
    <source>
        <dbReference type="ARBA" id="ARBA00010894"/>
    </source>
</evidence>
<organism evidence="3 4">
    <name type="scientific">Syntrophomonas wolfei</name>
    <dbReference type="NCBI Taxonomy" id="863"/>
    <lineage>
        <taxon>Bacteria</taxon>
        <taxon>Bacillati</taxon>
        <taxon>Bacillota</taxon>
        <taxon>Clostridia</taxon>
        <taxon>Eubacteriales</taxon>
        <taxon>Syntrophomonadaceae</taxon>
        <taxon>Syntrophomonas</taxon>
    </lineage>
</organism>
<dbReference type="AlphaFoldDB" id="A0A354YZ95"/>
<dbReference type="InterPro" id="IPR003425">
    <property type="entry name" value="CCB3/YggT"/>
</dbReference>
<dbReference type="GO" id="GO:0016020">
    <property type="term" value="C:membrane"/>
    <property type="evidence" value="ECO:0007669"/>
    <property type="project" value="InterPro"/>
</dbReference>
<keyword evidence="2" id="KW-1133">Transmembrane helix</keyword>
<evidence type="ECO:0000256" key="2">
    <source>
        <dbReference type="SAM" id="Phobius"/>
    </source>
</evidence>
<comment type="similarity">
    <text evidence="1">Belongs to the YggT family.</text>
</comment>
<feature type="transmembrane region" description="Helical" evidence="2">
    <location>
        <begin position="12"/>
        <end position="30"/>
    </location>
</feature>
<name>A0A354YZ95_9FIRM</name>
<keyword evidence="2" id="KW-0812">Transmembrane</keyword>
<comment type="caution">
    <text evidence="3">The sequence shown here is derived from an EMBL/GenBank/DDBJ whole genome shotgun (WGS) entry which is preliminary data.</text>
</comment>
<dbReference type="EMBL" id="DNZF01000248">
    <property type="protein sequence ID" value="HBK54529.1"/>
    <property type="molecule type" value="Genomic_DNA"/>
</dbReference>
<dbReference type="RefSeq" id="WP_082736039.1">
    <property type="nucleotide sequence ID" value="NZ_DCDX01000079.1"/>
</dbReference>
<dbReference type="Proteomes" id="UP000263273">
    <property type="component" value="Unassembled WGS sequence"/>
</dbReference>
<dbReference type="PANTHER" id="PTHR33219:SF14">
    <property type="entry name" value="PROTEIN COFACTOR ASSEMBLY OF COMPLEX C SUBUNIT B CCB3, CHLOROPLASTIC-RELATED"/>
    <property type="match status" value="1"/>
</dbReference>
<gene>
    <name evidence="3" type="ORF">DDZ44_11395</name>
</gene>
<dbReference type="Pfam" id="PF02325">
    <property type="entry name" value="CCB3_YggT"/>
    <property type="match status" value="1"/>
</dbReference>
<proteinExistence type="inferred from homology"/>
<keyword evidence="2" id="KW-0472">Membrane</keyword>
<evidence type="ECO:0000313" key="3">
    <source>
        <dbReference type="EMBL" id="HBK54529.1"/>
    </source>
</evidence>
<protein>
    <submittedName>
        <fullName evidence="3">YggT family protein</fullName>
    </submittedName>
</protein>
<reference evidence="3 4" key="1">
    <citation type="journal article" date="2018" name="Nat. Biotechnol.">
        <title>A standardized bacterial taxonomy based on genome phylogeny substantially revises the tree of life.</title>
        <authorList>
            <person name="Parks D.H."/>
            <person name="Chuvochina M."/>
            <person name="Waite D.W."/>
            <person name="Rinke C."/>
            <person name="Skarshewski A."/>
            <person name="Chaumeil P.A."/>
            <person name="Hugenholtz P."/>
        </authorList>
    </citation>
    <scope>NUCLEOTIDE SEQUENCE [LARGE SCALE GENOMIC DNA]</scope>
    <source>
        <strain evidence="3">UBA10948</strain>
    </source>
</reference>
<evidence type="ECO:0000313" key="4">
    <source>
        <dbReference type="Proteomes" id="UP000263273"/>
    </source>
</evidence>
<sequence length="89" mass="10083">MAIYQIIQIVNMAFNVLVWLIIARCILSFVRHNPYQPLIKFVYDVTEPIMAPFRRLIPAAGGLDFSPIIAVLAVTLIQKIVVELLYALV</sequence>